<organism evidence="1 2">
    <name type="scientific">Massilia aquatica</name>
    <dbReference type="NCBI Taxonomy" id="2609000"/>
    <lineage>
        <taxon>Bacteria</taxon>
        <taxon>Pseudomonadati</taxon>
        <taxon>Pseudomonadota</taxon>
        <taxon>Betaproteobacteria</taxon>
        <taxon>Burkholderiales</taxon>
        <taxon>Oxalobacteraceae</taxon>
        <taxon>Telluria group</taxon>
        <taxon>Massilia</taxon>
    </lineage>
</organism>
<evidence type="ECO:0000313" key="2">
    <source>
        <dbReference type="Proteomes" id="UP000819052"/>
    </source>
</evidence>
<accession>A0ABX0M6L5</accession>
<keyword evidence="2" id="KW-1185">Reference proteome</keyword>
<dbReference type="Proteomes" id="UP000819052">
    <property type="component" value="Unassembled WGS sequence"/>
</dbReference>
<proteinExistence type="predicted"/>
<evidence type="ECO:0000313" key="1">
    <source>
        <dbReference type="EMBL" id="NHZ42838.1"/>
    </source>
</evidence>
<dbReference type="EMBL" id="VVIW01000015">
    <property type="protein sequence ID" value="NHZ42838.1"/>
    <property type="molecule type" value="Genomic_DNA"/>
</dbReference>
<reference evidence="1 2" key="1">
    <citation type="submission" date="2019-09" db="EMBL/GenBank/DDBJ databases">
        <title>Taxonomy of Antarctic Massilia spp.: description of Massilia rubra sp. nov., Massilia aquatica sp. nov., Massilia mucilaginosa sp. nov., Massilia frigida sp. nov. isolated from streams, lakes and regoliths.</title>
        <authorList>
            <person name="Holochova P."/>
            <person name="Sedlacek I."/>
            <person name="Kralova S."/>
            <person name="Maslanova I."/>
            <person name="Busse H.-J."/>
            <person name="Stankova E."/>
            <person name="Vrbovska V."/>
            <person name="Kovarovic V."/>
            <person name="Bartak M."/>
            <person name="Svec P."/>
            <person name="Pantucek R."/>
        </authorList>
    </citation>
    <scope>NUCLEOTIDE SEQUENCE [LARGE SCALE GENOMIC DNA]</scope>
    <source>
        <strain evidence="1 2">CCM 8693</strain>
    </source>
</reference>
<name>A0ABX0M6L5_9BURK</name>
<protein>
    <submittedName>
        <fullName evidence="1">Uncharacterized protein</fullName>
    </submittedName>
</protein>
<sequence length="142" mass="15389">MNSETSGPAPAPAPRFRPRPWTALETAQDVELWIDEHNQSLTEHIAPHETGYGVCFTLAVGGNIYMQTSADAVILDVDDDAAWIAPLIMAATGVEAPQGQLWILPDDKLVQLIIGLSTLVESTTLVVGHNFGGRHRKASYSR</sequence>
<dbReference type="RefSeq" id="WP_167078833.1">
    <property type="nucleotide sequence ID" value="NZ_VVIW01000015.1"/>
</dbReference>
<comment type="caution">
    <text evidence="1">The sequence shown here is derived from an EMBL/GenBank/DDBJ whole genome shotgun (WGS) entry which is preliminary data.</text>
</comment>
<gene>
    <name evidence="1" type="ORF">F1609_22075</name>
</gene>